<protein>
    <recommendedName>
        <fullName evidence="1">MOSC domain-containing protein</fullName>
    </recommendedName>
</protein>
<dbReference type="Proteomes" id="UP000076738">
    <property type="component" value="Unassembled WGS sequence"/>
</dbReference>
<proteinExistence type="predicted"/>
<dbReference type="PROSITE" id="PS51340">
    <property type="entry name" value="MOSC"/>
    <property type="match status" value="1"/>
</dbReference>
<dbReference type="Pfam" id="PF03476">
    <property type="entry name" value="MOSC_N"/>
    <property type="match status" value="1"/>
</dbReference>
<dbReference type="GO" id="GO:0030151">
    <property type="term" value="F:molybdenum ion binding"/>
    <property type="evidence" value="ECO:0007669"/>
    <property type="project" value="InterPro"/>
</dbReference>
<dbReference type="InterPro" id="IPR005302">
    <property type="entry name" value="MoCF_Sase_C"/>
</dbReference>
<name>A0A167GJT3_CALVF</name>
<accession>A0A167GJT3</accession>
<dbReference type="InterPro" id="IPR005303">
    <property type="entry name" value="MOCOS_middle"/>
</dbReference>
<dbReference type="AlphaFoldDB" id="A0A167GJT3"/>
<organism evidence="2 3">
    <name type="scientific">Calocera viscosa (strain TUFC12733)</name>
    <dbReference type="NCBI Taxonomy" id="1330018"/>
    <lineage>
        <taxon>Eukaryota</taxon>
        <taxon>Fungi</taxon>
        <taxon>Dikarya</taxon>
        <taxon>Basidiomycota</taxon>
        <taxon>Agaricomycotina</taxon>
        <taxon>Dacrymycetes</taxon>
        <taxon>Dacrymycetales</taxon>
        <taxon>Dacrymycetaceae</taxon>
        <taxon>Calocera</taxon>
    </lineage>
</organism>
<keyword evidence="3" id="KW-1185">Reference proteome</keyword>
<dbReference type="OrthoDB" id="17255at2759"/>
<sequence>MFNALTSYLGLAKPETVTVSRLLIHPIKSCHGTSVQAAVCTKTGLQYDREFMIIDANTHKAITARDIAKMVLIYPEVHPDLGSSDGGTLRVSFPPEADLEEFEVPLRPDPERVKEWEMIDDVKLWSFTIDAYVCQAVAPTNSGLSPSEIISKYIGRPALLVVKGPSPRIAKPTPSAPNLDATFLFQDGYPLMVLSMETIQDVCERVLQAVRNEEGWAVAGLDVTKWGSPGMNEEKWSMVERFRPNIVFTGAREAFDEDSWEEISVRDSQTDELKGRILLVSRCTRCLLPNVDPASGVPDKAVPFKVISKYRRVDVRDKYSPCVGVNAVSLLDAFPISVGDKVTITKRLDRGAETLAVK</sequence>
<dbReference type="GO" id="GO:0003824">
    <property type="term" value="F:catalytic activity"/>
    <property type="evidence" value="ECO:0007669"/>
    <property type="project" value="InterPro"/>
</dbReference>
<feature type="domain" description="MOSC" evidence="1">
    <location>
        <begin position="164"/>
        <end position="345"/>
    </location>
</feature>
<evidence type="ECO:0000259" key="1">
    <source>
        <dbReference type="PROSITE" id="PS51340"/>
    </source>
</evidence>
<dbReference type="GO" id="GO:0030170">
    <property type="term" value="F:pyridoxal phosphate binding"/>
    <property type="evidence" value="ECO:0007669"/>
    <property type="project" value="InterPro"/>
</dbReference>
<dbReference type="Pfam" id="PF03473">
    <property type="entry name" value="MOSC"/>
    <property type="match status" value="1"/>
</dbReference>
<dbReference type="SUPFAM" id="SSF141673">
    <property type="entry name" value="MOSC N-terminal domain-like"/>
    <property type="match status" value="1"/>
</dbReference>
<dbReference type="PANTHER" id="PTHR14237">
    <property type="entry name" value="MOLYBDOPTERIN COFACTOR SULFURASE MOSC"/>
    <property type="match status" value="1"/>
</dbReference>
<dbReference type="STRING" id="1330018.A0A167GJT3"/>
<dbReference type="EMBL" id="KV417337">
    <property type="protein sequence ID" value="KZO90635.1"/>
    <property type="molecule type" value="Genomic_DNA"/>
</dbReference>
<dbReference type="PANTHER" id="PTHR14237:SF19">
    <property type="entry name" value="MITOCHONDRIAL AMIDOXIME REDUCING COMPONENT 1"/>
    <property type="match status" value="1"/>
</dbReference>
<reference evidence="2 3" key="1">
    <citation type="journal article" date="2016" name="Mol. Biol. Evol.">
        <title>Comparative Genomics of Early-Diverging Mushroom-Forming Fungi Provides Insights into the Origins of Lignocellulose Decay Capabilities.</title>
        <authorList>
            <person name="Nagy L.G."/>
            <person name="Riley R."/>
            <person name="Tritt A."/>
            <person name="Adam C."/>
            <person name="Daum C."/>
            <person name="Floudas D."/>
            <person name="Sun H."/>
            <person name="Yadav J.S."/>
            <person name="Pangilinan J."/>
            <person name="Larsson K.H."/>
            <person name="Matsuura K."/>
            <person name="Barry K."/>
            <person name="Labutti K."/>
            <person name="Kuo R."/>
            <person name="Ohm R.A."/>
            <person name="Bhattacharya S.S."/>
            <person name="Shirouzu T."/>
            <person name="Yoshinaga Y."/>
            <person name="Martin F.M."/>
            <person name="Grigoriev I.V."/>
            <person name="Hibbett D.S."/>
        </authorList>
    </citation>
    <scope>NUCLEOTIDE SEQUENCE [LARGE SCALE GENOMIC DNA]</scope>
    <source>
        <strain evidence="2 3">TUFC12733</strain>
    </source>
</reference>
<evidence type="ECO:0000313" key="3">
    <source>
        <dbReference type="Proteomes" id="UP000076738"/>
    </source>
</evidence>
<evidence type="ECO:0000313" key="2">
    <source>
        <dbReference type="EMBL" id="KZO90635.1"/>
    </source>
</evidence>
<gene>
    <name evidence="2" type="ORF">CALVIDRAFT_388954</name>
</gene>